<name>A0A8J6E3M9_9EUKA</name>
<dbReference type="PROSITE" id="PS50011">
    <property type="entry name" value="PROTEIN_KINASE_DOM"/>
    <property type="match status" value="1"/>
</dbReference>
<evidence type="ECO:0000256" key="8">
    <source>
        <dbReference type="SAM" id="Phobius"/>
    </source>
</evidence>
<dbReference type="InterPro" id="IPR000719">
    <property type="entry name" value="Prot_kinase_dom"/>
</dbReference>
<dbReference type="PANTHER" id="PTHR24347">
    <property type="entry name" value="SERINE/THREONINE-PROTEIN KINASE"/>
    <property type="match status" value="1"/>
</dbReference>
<accession>A0A8J6E3M9</accession>
<feature type="domain" description="Protein kinase" evidence="9">
    <location>
        <begin position="14"/>
        <end position="268"/>
    </location>
</feature>
<dbReference type="EMBL" id="JAHDYR010000007">
    <property type="protein sequence ID" value="KAG9396143.1"/>
    <property type="molecule type" value="Genomic_DNA"/>
</dbReference>
<dbReference type="OrthoDB" id="40902at2759"/>
<keyword evidence="11" id="KW-1185">Reference proteome</keyword>
<evidence type="ECO:0000256" key="3">
    <source>
        <dbReference type="ARBA" id="ARBA00022741"/>
    </source>
</evidence>
<dbReference type="PROSITE" id="PS00107">
    <property type="entry name" value="PROTEIN_KINASE_ATP"/>
    <property type="match status" value="1"/>
</dbReference>
<keyword evidence="8" id="KW-0812">Transmembrane</keyword>
<evidence type="ECO:0000256" key="7">
    <source>
        <dbReference type="RuleBase" id="RU000304"/>
    </source>
</evidence>
<keyword evidence="5 6" id="KW-0067">ATP-binding</keyword>
<evidence type="ECO:0000259" key="9">
    <source>
        <dbReference type="PROSITE" id="PS50011"/>
    </source>
</evidence>
<comment type="similarity">
    <text evidence="7">Belongs to the protein kinase superfamily.</text>
</comment>
<protein>
    <submittedName>
        <fullName evidence="10">Protein kinase domain</fullName>
    </submittedName>
</protein>
<proteinExistence type="inferred from homology"/>
<dbReference type="Gene3D" id="3.30.200.20">
    <property type="entry name" value="Phosphorylase Kinase, domain 1"/>
    <property type="match status" value="1"/>
</dbReference>
<evidence type="ECO:0000256" key="6">
    <source>
        <dbReference type="PROSITE-ProRule" id="PRU10141"/>
    </source>
</evidence>
<keyword evidence="3 6" id="KW-0547">Nucleotide-binding</keyword>
<keyword evidence="1 7" id="KW-0723">Serine/threonine-protein kinase</keyword>
<keyword evidence="8" id="KW-1133">Transmembrane helix</keyword>
<feature type="binding site" evidence="6">
    <location>
        <position position="43"/>
    </location>
    <ligand>
        <name>ATP</name>
        <dbReference type="ChEBI" id="CHEBI:30616"/>
    </ligand>
</feature>
<sequence length="326" mass="36754">MAEPRKKKTIHDYYKVQKELGKGTFAIVNLATRVADDQDVAIKVIDKRKCKDTAALRNEVSCLKACQHRNIIRLHELFESKSKVYLVMELVKGGELFDRIVKLGKYSEADARGLFYNLADAIGYLHERSIVHRDLKPENLLVAEESNVDVKLADFGLSIVVDDGETLFTCAGTPGYVAPEVLAHHGYGKEVDIWALGVILYILLVGFPPFYDQDMSALFKKIMRGDYSMPSPHWDCISDDAKDLIKKILVVNPKDRLDIAGIMNHPWLSEELPSLHLESTLSELKKYNARRKFRAGVMAVMAANRFKVALESIKDDVEKFKTGLGI</sequence>
<comment type="caution">
    <text evidence="10">The sequence shown here is derived from an EMBL/GenBank/DDBJ whole genome shotgun (WGS) entry which is preliminary data.</text>
</comment>
<dbReference type="SMART" id="SM00220">
    <property type="entry name" value="S_TKc"/>
    <property type="match status" value="1"/>
</dbReference>
<dbReference type="GO" id="GO:0004674">
    <property type="term" value="F:protein serine/threonine kinase activity"/>
    <property type="evidence" value="ECO:0007669"/>
    <property type="project" value="UniProtKB-KW"/>
</dbReference>
<reference evidence="10" key="1">
    <citation type="submission" date="2021-05" db="EMBL/GenBank/DDBJ databases">
        <title>A free-living protist that lacks canonical eukaryotic 1 DNA replication and segregation systems.</title>
        <authorList>
            <person name="Salas-Leiva D.E."/>
            <person name="Tromer E.C."/>
            <person name="Curtis B.A."/>
            <person name="Jerlstrom-Hultqvist J."/>
            <person name="Kolisko M."/>
            <person name="Yi Z."/>
            <person name="Salas-Leiva J.S."/>
            <person name="Gallot-Lavallee L."/>
            <person name="Kops G.J.P.L."/>
            <person name="Archibald J.M."/>
            <person name="Simpson A.G.B."/>
            <person name="Roger A.J."/>
        </authorList>
    </citation>
    <scope>NUCLEOTIDE SEQUENCE</scope>
    <source>
        <strain evidence="10">BICM</strain>
    </source>
</reference>
<organism evidence="10 11">
    <name type="scientific">Carpediemonas membranifera</name>
    <dbReference type="NCBI Taxonomy" id="201153"/>
    <lineage>
        <taxon>Eukaryota</taxon>
        <taxon>Metamonada</taxon>
        <taxon>Carpediemonas-like organisms</taxon>
        <taxon>Carpediemonas</taxon>
    </lineage>
</organism>
<dbReference type="InterPro" id="IPR017441">
    <property type="entry name" value="Protein_kinase_ATP_BS"/>
</dbReference>
<keyword evidence="2" id="KW-0808">Transferase</keyword>
<dbReference type="Proteomes" id="UP000717585">
    <property type="component" value="Unassembled WGS sequence"/>
</dbReference>
<evidence type="ECO:0000256" key="4">
    <source>
        <dbReference type="ARBA" id="ARBA00022777"/>
    </source>
</evidence>
<dbReference type="GO" id="GO:0005524">
    <property type="term" value="F:ATP binding"/>
    <property type="evidence" value="ECO:0007669"/>
    <property type="project" value="UniProtKB-UniRule"/>
</dbReference>
<dbReference type="Pfam" id="PF00069">
    <property type="entry name" value="Pkinase"/>
    <property type="match status" value="1"/>
</dbReference>
<feature type="transmembrane region" description="Helical" evidence="8">
    <location>
        <begin position="193"/>
        <end position="211"/>
    </location>
</feature>
<evidence type="ECO:0000256" key="2">
    <source>
        <dbReference type="ARBA" id="ARBA00022679"/>
    </source>
</evidence>
<dbReference type="InterPro" id="IPR011009">
    <property type="entry name" value="Kinase-like_dom_sf"/>
</dbReference>
<keyword evidence="4 10" id="KW-0418">Kinase</keyword>
<evidence type="ECO:0000256" key="5">
    <source>
        <dbReference type="ARBA" id="ARBA00022840"/>
    </source>
</evidence>
<dbReference type="CDD" id="cd05117">
    <property type="entry name" value="STKc_CAMK"/>
    <property type="match status" value="1"/>
</dbReference>
<evidence type="ECO:0000256" key="1">
    <source>
        <dbReference type="ARBA" id="ARBA00022527"/>
    </source>
</evidence>
<dbReference type="Gene3D" id="6.10.140.620">
    <property type="match status" value="1"/>
</dbReference>
<dbReference type="InterPro" id="IPR008271">
    <property type="entry name" value="Ser/Thr_kinase_AS"/>
</dbReference>
<gene>
    <name evidence="10" type="ORF">J8273_2495</name>
</gene>
<dbReference type="SUPFAM" id="SSF56112">
    <property type="entry name" value="Protein kinase-like (PK-like)"/>
    <property type="match status" value="1"/>
</dbReference>
<dbReference type="FunFam" id="1.10.510.10:FF:000571">
    <property type="entry name" value="Maternal embryonic leucine zipper kinase"/>
    <property type="match status" value="1"/>
</dbReference>
<keyword evidence="8" id="KW-0472">Membrane</keyword>
<dbReference type="PROSITE" id="PS00108">
    <property type="entry name" value="PROTEIN_KINASE_ST"/>
    <property type="match status" value="1"/>
</dbReference>
<dbReference type="AlphaFoldDB" id="A0A8J6E3M9"/>
<dbReference type="FunFam" id="3.30.200.20:FF:000003">
    <property type="entry name" value="Non-specific serine/threonine protein kinase"/>
    <property type="match status" value="1"/>
</dbReference>
<evidence type="ECO:0000313" key="11">
    <source>
        <dbReference type="Proteomes" id="UP000717585"/>
    </source>
</evidence>
<dbReference type="Gene3D" id="1.10.510.10">
    <property type="entry name" value="Transferase(Phosphotransferase) domain 1"/>
    <property type="match status" value="1"/>
</dbReference>
<evidence type="ECO:0000313" key="10">
    <source>
        <dbReference type="EMBL" id="KAG9396143.1"/>
    </source>
</evidence>